<dbReference type="Proteomes" id="UP000790709">
    <property type="component" value="Unassembled WGS sequence"/>
</dbReference>
<gene>
    <name evidence="1" type="ORF">BV22DRAFT_965329</name>
</gene>
<dbReference type="EMBL" id="MU267505">
    <property type="protein sequence ID" value="KAH7916875.1"/>
    <property type="molecule type" value="Genomic_DNA"/>
</dbReference>
<sequence length="76" mass="8726">QIHPYAKMAWSVLSLAHKTIIAQGDRDDMIRDLVEMMNDMYQCILEAMPLEANSVEKVINLMVQQTIECACFICSY</sequence>
<accession>A0ACB8ATR5</accession>
<feature type="non-terminal residue" evidence="1">
    <location>
        <position position="76"/>
    </location>
</feature>
<proteinExistence type="predicted"/>
<feature type="non-terminal residue" evidence="1">
    <location>
        <position position="1"/>
    </location>
</feature>
<reference evidence="1" key="1">
    <citation type="journal article" date="2021" name="New Phytol.">
        <title>Evolutionary innovations through gain and loss of genes in the ectomycorrhizal Boletales.</title>
        <authorList>
            <person name="Wu G."/>
            <person name="Miyauchi S."/>
            <person name="Morin E."/>
            <person name="Kuo A."/>
            <person name="Drula E."/>
            <person name="Varga T."/>
            <person name="Kohler A."/>
            <person name="Feng B."/>
            <person name="Cao Y."/>
            <person name="Lipzen A."/>
            <person name="Daum C."/>
            <person name="Hundley H."/>
            <person name="Pangilinan J."/>
            <person name="Johnson J."/>
            <person name="Barry K."/>
            <person name="LaButti K."/>
            <person name="Ng V."/>
            <person name="Ahrendt S."/>
            <person name="Min B."/>
            <person name="Choi I.G."/>
            <person name="Park H."/>
            <person name="Plett J.M."/>
            <person name="Magnuson J."/>
            <person name="Spatafora J.W."/>
            <person name="Nagy L.G."/>
            <person name="Henrissat B."/>
            <person name="Grigoriev I.V."/>
            <person name="Yang Z.L."/>
            <person name="Xu J."/>
            <person name="Martin F.M."/>
        </authorList>
    </citation>
    <scope>NUCLEOTIDE SEQUENCE</scope>
    <source>
        <strain evidence="1">KUC20120723A-06</strain>
    </source>
</reference>
<evidence type="ECO:0000313" key="1">
    <source>
        <dbReference type="EMBL" id="KAH7916875.1"/>
    </source>
</evidence>
<protein>
    <submittedName>
        <fullName evidence="1">Uncharacterized protein</fullName>
    </submittedName>
</protein>
<keyword evidence="2" id="KW-1185">Reference proteome</keyword>
<name>A0ACB8ATR5_9AGAM</name>
<comment type="caution">
    <text evidence="1">The sequence shown here is derived from an EMBL/GenBank/DDBJ whole genome shotgun (WGS) entry which is preliminary data.</text>
</comment>
<organism evidence="1 2">
    <name type="scientific">Leucogyrophana mollusca</name>
    <dbReference type="NCBI Taxonomy" id="85980"/>
    <lineage>
        <taxon>Eukaryota</taxon>
        <taxon>Fungi</taxon>
        <taxon>Dikarya</taxon>
        <taxon>Basidiomycota</taxon>
        <taxon>Agaricomycotina</taxon>
        <taxon>Agaricomycetes</taxon>
        <taxon>Agaricomycetidae</taxon>
        <taxon>Boletales</taxon>
        <taxon>Boletales incertae sedis</taxon>
        <taxon>Leucogyrophana</taxon>
    </lineage>
</organism>
<evidence type="ECO:0000313" key="2">
    <source>
        <dbReference type="Proteomes" id="UP000790709"/>
    </source>
</evidence>